<organism evidence="3">
    <name type="scientific">Lygus hesperus</name>
    <name type="common">Western plant bug</name>
    <dbReference type="NCBI Taxonomy" id="30085"/>
    <lineage>
        <taxon>Eukaryota</taxon>
        <taxon>Metazoa</taxon>
        <taxon>Ecdysozoa</taxon>
        <taxon>Arthropoda</taxon>
        <taxon>Hexapoda</taxon>
        <taxon>Insecta</taxon>
        <taxon>Pterygota</taxon>
        <taxon>Neoptera</taxon>
        <taxon>Paraneoptera</taxon>
        <taxon>Hemiptera</taxon>
        <taxon>Heteroptera</taxon>
        <taxon>Panheteroptera</taxon>
        <taxon>Cimicomorpha</taxon>
        <taxon>Miridae</taxon>
        <taxon>Mirini</taxon>
        <taxon>Lygus</taxon>
    </lineage>
</organism>
<feature type="chain" id="PRO_5007526834" evidence="2">
    <location>
        <begin position="26"/>
        <end position="403"/>
    </location>
</feature>
<dbReference type="EMBL" id="GDHC01018657">
    <property type="protein sequence ID" value="JAP99971.1"/>
    <property type="molecule type" value="Transcribed_RNA"/>
</dbReference>
<feature type="compositionally biased region" description="Polar residues" evidence="1">
    <location>
        <begin position="370"/>
        <end position="379"/>
    </location>
</feature>
<accession>A0A146KY66</accession>
<evidence type="ECO:0000256" key="2">
    <source>
        <dbReference type="SAM" id="SignalP"/>
    </source>
</evidence>
<dbReference type="AlphaFoldDB" id="A0A146KY66"/>
<protein>
    <submittedName>
        <fullName evidence="3">Uncharacterized protein</fullName>
    </submittedName>
</protein>
<gene>
    <name evidence="3" type="ORF">g.71758</name>
</gene>
<sequence>KFLSSCNMVINILLLTTIVAAGVRGAPLQEGSEAPTHSPIIAPDSESVIVGADTHPETHHSDVYLGKVKPLNHTEQSEISPTSTPEDDAAEIHHGDTYMMKGNFTKREHLTAELTTHDVEETTTGVPHTTDKARGKNENNGAHPVAPVHHTNVHKKGGEGIMKSIVAHSPVASYVENSKSEKSEKHQQNSSGSVVAHGPMAKNSEPHDKKHEHEGHKNVESSARSTVHHAPMAKEHHSQKTVAHPSLTKNVPVSSGHSPHLNHHVVEEKLETEEPKHSEITSVTAESPEIHPPTAVVHIARHPSLSKSESVPTGSAPYDDKEEIHVEKRSETVAPSDVVKEKIIEIHHPLLSKTEGSKTNHEDVKDDGVASTTEITGNSLETRHINSGHQLASSHPATISPSS</sequence>
<evidence type="ECO:0000313" key="3">
    <source>
        <dbReference type="EMBL" id="JAP99971.1"/>
    </source>
</evidence>
<name>A0A146KY66_LYGHE</name>
<feature type="compositionally biased region" description="Basic and acidic residues" evidence="1">
    <location>
        <begin position="204"/>
        <end position="219"/>
    </location>
</feature>
<evidence type="ECO:0000256" key="1">
    <source>
        <dbReference type="SAM" id="MobiDB-lite"/>
    </source>
</evidence>
<feature type="signal peptide" evidence="2">
    <location>
        <begin position="1"/>
        <end position="25"/>
    </location>
</feature>
<feature type="compositionally biased region" description="Basic and acidic residues" evidence="1">
    <location>
        <begin position="355"/>
        <end position="368"/>
    </location>
</feature>
<feature type="compositionally biased region" description="Basic and acidic residues" evidence="1">
    <location>
        <begin position="178"/>
        <end position="187"/>
    </location>
</feature>
<feature type="region of interest" description="Disordered" evidence="1">
    <location>
        <begin position="120"/>
        <end position="151"/>
    </location>
</feature>
<feature type="non-terminal residue" evidence="3">
    <location>
        <position position="1"/>
    </location>
</feature>
<feature type="region of interest" description="Disordered" evidence="1">
    <location>
        <begin position="173"/>
        <end position="243"/>
    </location>
</feature>
<proteinExistence type="predicted"/>
<feature type="region of interest" description="Disordered" evidence="1">
    <location>
        <begin position="351"/>
        <end position="379"/>
    </location>
</feature>
<reference evidence="3" key="1">
    <citation type="journal article" date="2016" name="Gigascience">
        <title>De novo construction of an expanded transcriptome assembly for the western tarnished plant bug, Lygus hesperus.</title>
        <authorList>
            <person name="Tassone E.E."/>
            <person name="Geib S.M."/>
            <person name="Hall B."/>
            <person name="Fabrick J.A."/>
            <person name="Brent C.S."/>
            <person name="Hull J.J."/>
        </authorList>
    </citation>
    <scope>NUCLEOTIDE SEQUENCE</scope>
</reference>
<keyword evidence="2" id="KW-0732">Signal</keyword>